<keyword evidence="2 5" id="KW-0812">Transmembrane</keyword>
<evidence type="ECO:0000313" key="7">
    <source>
        <dbReference type="Proteomes" id="UP000278962"/>
    </source>
</evidence>
<feature type="transmembrane region" description="Helical" evidence="5">
    <location>
        <begin position="96"/>
        <end position="115"/>
    </location>
</feature>
<dbReference type="CDD" id="cd17393">
    <property type="entry name" value="MFS_MosC_like"/>
    <property type="match status" value="1"/>
</dbReference>
<evidence type="ECO:0000256" key="3">
    <source>
        <dbReference type="ARBA" id="ARBA00022989"/>
    </source>
</evidence>
<dbReference type="SUPFAM" id="SSF103473">
    <property type="entry name" value="MFS general substrate transporter"/>
    <property type="match status" value="1"/>
</dbReference>
<evidence type="ECO:0000256" key="1">
    <source>
        <dbReference type="ARBA" id="ARBA00004141"/>
    </source>
</evidence>
<feature type="transmembrane region" description="Helical" evidence="5">
    <location>
        <begin position="272"/>
        <end position="290"/>
    </location>
</feature>
<comment type="subcellular location">
    <subcellularLocation>
        <location evidence="1">Membrane</location>
        <topology evidence="1">Multi-pass membrane protein</topology>
    </subcellularLocation>
</comment>
<feature type="transmembrane region" description="Helical" evidence="5">
    <location>
        <begin position="136"/>
        <end position="157"/>
    </location>
</feature>
<feature type="transmembrane region" description="Helical" evidence="5">
    <location>
        <begin position="243"/>
        <end position="260"/>
    </location>
</feature>
<dbReference type="EMBL" id="RBIL01000002">
    <property type="protein sequence ID" value="RKQ87184.1"/>
    <property type="molecule type" value="Genomic_DNA"/>
</dbReference>
<dbReference type="PANTHER" id="PTHR23514:SF13">
    <property type="entry name" value="INNER MEMBRANE PROTEIN YBJJ"/>
    <property type="match status" value="1"/>
</dbReference>
<dbReference type="AlphaFoldDB" id="A0A660L1U6"/>
<dbReference type="GO" id="GO:0022857">
    <property type="term" value="F:transmembrane transporter activity"/>
    <property type="evidence" value="ECO:0007669"/>
    <property type="project" value="InterPro"/>
</dbReference>
<dbReference type="InterPro" id="IPR036259">
    <property type="entry name" value="MFS_trans_sf"/>
</dbReference>
<evidence type="ECO:0000256" key="4">
    <source>
        <dbReference type="ARBA" id="ARBA00023136"/>
    </source>
</evidence>
<comment type="caution">
    <text evidence="6">The sequence shown here is derived from an EMBL/GenBank/DDBJ whole genome shotgun (WGS) entry which is preliminary data.</text>
</comment>
<protein>
    <submittedName>
        <fullName evidence="6">Fucose permease</fullName>
    </submittedName>
</protein>
<feature type="transmembrane region" description="Helical" evidence="5">
    <location>
        <begin position="205"/>
        <end position="223"/>
    </location>
</feature>
<dbReference type="Proteomes" id="UP000278962">
    <property type="component" value="Unassembled WGS sequence"/>
</dbReference>
<feature type="transmembrane region" description="Helical" evidence="5">
    <location>
        <begin position="38"/>
        <end position="61"/>
    </location>
</feature>
<keyword evidence="4 5" id="KW-0472">Membrane</keyword>
<gene>
    <name evidence="6" type="ORF">C8N24_5204</name>
</gene>
<feature type="transmembrane region" description="Helical" evidence="5">
    <location>
        <begin position="7"/>
        <end position="26"/>
    </location>
</feature>
<feature type="transmembrane region" description="Helical" evidence="5">
    <location>
        <begin position="359"/>
        <end position="381"/>
    </location>
</feature>
<dbReference type="Gene3D" id="1.20.1250.20">
    <property type="entry name" value="MFS general substrate transporter like domains"/>
    <property type="match status" value="2"/>
</dbReference>
<dbReference type="OrthoDB" id="9809599at2"/>
<evidence type="ECO:0000256" key="5">
    <source>
        <dbReference type="SAM" id="Phobius"/>
    </source>
</evidence>
<dbReference type="RefSeq" id="WP_121255521.1">
    <property type="nucleotide sequence ID" value="NZ_RBIL01000002.1"/>
</dbReference>
<keyword evidence="3 5" id="KW-1133">Transmembrane helix</keyword>
<proteinExistence type="predicted"/>
<dbReference type="InterPro" id="IPR051788">
    <property type="entry name" value="MFS_Transporter"/>
</dbReference>
<dbReference type="InterPro" id="IPR011701">
    <property type="entry name" value="MFS"/>
</dbReference>
<feature type="transmembrane region" description="Helical" evidence="5">
    <location>
        <begin position="296"/>
        <end position="317"/>
    </location>
</feature>
<accession>A0A660L1U6</accession>
<dbReference type="GO" id="GO:0016020">
    <property type="term" value="C:membrane"/>
    <property type="evidence" value="ECO:0007669"/>
    <property type="project" value="UniProtKB-SubCell"/>
</dbReference>
<reference evidence="6 7" key="1">
    <citation type="submission" date="2018-10" db="EMBL/GenBank/DDBJ databases">
        <title>Genomic Encyclopedia of Archaeal and Bacterial Type Strains, Phase II (KMG-II): from individual species to whole genera.</title>
        <authorList>
            <person name="Goeker M."/>
        </authorList>
    </citation>
    <scope>NUCLEOTIDE SEQUENCE [LARGE SCALE GENOMIC DNA]</scope>
    <source>
        <strain evidence="6 7">DSM 14954</strain>
    </source>
</reference>
<organism evidence="6 7">
    <name type="scientific">Solirubrobacter pauli</name>
    <dbReference type="NCBI Taxonomy" id="166793"/>
    <lineage>
        <taxon>Bacteria</taxon>
        <taxon>Bacillati</taxon>
        <taxon>Actinomycetota</taxon>
        <taxon>Thermoleophilia</taxon>
        <taxon>Solirubrobacterales</taxon>
        <taxon>Solirubrobacteraceae</taxon>
        <taxon>Solirubrobacter</taxon>
    </lineage>
</organism>
<evidence type="ECO:0000313" key="6">
    <source>
        <dbReference type="EMBL" id="RKQ87184.1"/>
    </source>
</evidence>
<evidence type="ECO:0000256" key="2">
    <source>
        <dbReference type="ARBA" id="ARBA00022692"/>
    </source>
</evidence>
<keyword evidence="7" id="KW-1185">Reference proteome</keyword>
<feature type="transmembrane region" description="Helical" evidence="5">
    <location>
        <begin position="163"/>
        <end position="184"/>
    </location>
</feature>
<feature type="transmembrane region" description="Helical" evidence="5">
    <location>
        <begin position="73"/>
        <end position="90"/>
    </location>
</feature>
<dbReference type="Pfam" id="PF07690">
    <property type="entry name" value="MFS_1"/>
    <property type="match status" value="1"/>
</dbReference>
<dbReference type="PANTHER" id="PTHR23514">
    <property type="entry name" value="BYPASS OF STOP CODON PROTEIN 6"/>
    <property type="match status" value="1"/>
</dbReference>
<sequence>MSAERAAVRAVYAAFVVNGFAFASWASRIPQVKEQLDLSPAELGVVLFGIAVGSVVGLPLSGPLIHRFGSRRVVMVGSGVGGLGLIAVAIGLPVGVAPVVAALMVAGYAMASWDVGMNVQGALVEQRIGRAIMPRFHAGFSLGTVAGALGGVAMVALDVSVSAHLAVVGAAVALGLPLAVRAFLPDREEHEEPTNHGMRAWTERRTLLVGVFVLAFAFAEGAGNDWIGVALIEDYGAPEAVGTLGLAAFLTAMTIVRWTGPALLARHGRVKVVRGLAVISVAGLALFVFGPTTETAITGAVLWGTGIALGFPVGMSAGADDPALAAPRVSVVSSVAYCAFLAGPPGIGFIGEHSSVTRALIAVIVLLGLAALIAGAVRPLASSTTPRPR</sequence>
<name>A0A660L1U6_9ACTN</name>
<feature type="transmembrane region" description="Helical" evidence="5">
    <location>
        <begin position="329"/>
        <end position="347"/>
    </location>
</feature>